<dbReference type="Pfam" id="PF25872">
    <property type="entry name" value="HTH_77"/>
    <property type="match status" value="1"/>
</dbReference>
<dbReference type="SUPFAM" id="SSF46894">
    <property type="entry name" value="C-terminal effector domain of the bipartite response regulators"/>
    <property type="match status" value="1"/>
</dbReference>
<dbReference type="SUPFAM" id="SSF52540">
    <property type="entry name" value="P-loop containing nucleoside triphosphate hydrolases"/>
    <property type="match status" value="1"/>
</dbReference>
<dbReference type="InterPro" id="IPR000792">
    <property type="entry name" value="Tscrpt_reg_LuxR_C"/>
</dbReference>
<evidence type="ECO:0000259" key="1">
    <source>
        <dbReference type="PROSITE" id="PS50043"/>
    </source>
</evidence>
<dbReference type="PANTHER" id="PTHR47691:SF3">
    <property type="entry name" value="HTH-TYPE TRANSCRIPTIONAL REGULATOR RV0890C-RELATED"/>
    <property type="match status" value="1"/>
</dbReference>
<dbReference type="GO" id="GO:0016887">
    <property type="term" value="F:ATP hydrolysis activity"/>
    <property type="evidence" value="ECO:0007669"/>
    <property type="project" value="InterPro"/>
</dbReference>
<gene>
    <name evidence="2" type="ORF">KSX_92840</name>
</gene>
<reference evidence="2" key="1">
    <citation type="submission" date="2020-10" db="EMBL/GenBank/DDBJ databases">
        <title>Taxonomic study of unclassified bacteria belonging to the class Ktedonobacteria.</title>
        <authorList>
            <person name="Yabe S."/>
            <person name="Wang C.M."/>
            <person name="Zheng Y."/>
            <person name="Sakai Y."/>
            <person name="Cavaletti L."/>
            <person name="Monciardini P."/>
            <person name="Donadio S."/>
        </authorList>
    </citation>
    <scope>NUCLEOTIDE SEQUENCE</scope>
    <source>
        <strain evidence="2">SOSP1-1</strain>
    </source>
</reference>
<comment type="caution">
    <text evidence="2">The sequence shown here is derived from an EMBL/GenBank/DDBJ whole genome shotgun (WGS) entry which is preliminary data.</text>
</comment>
<dbReference type="PRINTS" id="PR00364">
    <property type="entry name" value="DISEASERSIST"/>
</dbReference>
<dbReference type="InterPro" id="IPR049945">
    <property type="entry name" value="AAA_22"/>
</dbReference>
<sequence length="768" mass="85518">MEEKGTSQERLNKRELEIVKRLSAGLSDQQIADGLVLSLNTVKWYNRQIYSKLGVNSRTQAIMRVKDLGLLGSRVSPSPDLVSRPTLPTQTPLFLGRRREVADVKQLLSASRLLTLTGPGGTGKTQLALRVVAEMTEAYADGIYFVDLASLSDHTLVAQAIASALGIVEGSLEPLLGTLQRVLARRELLLLIDNFEHVIKAAPLIPKLLAASSQLKILVTSREPLHISVEQEYSVPPLSLPLAERPSIEQLMESEAGLLFLRRTQMVLPHFTLSEVTAPAIGQICLSLDGLPLAIELAAARCKLFSPQALLERLEWARENSSLHLLSGGLRDAPSRQRTLRNSIEWSYNLLDESEKRLFARLSVFRGGCSLEAIENICGEGLFCDVVEGLSSLVEKHLVQQKAGPGDEFRFVMLQMIHMYAHEQLKRNGEEETLRRRHAEYFVALAEQAEPELRMAGYEYWSVRLNVDQENIRAVLSWSLTSGDVALGIRLAGALCLFWYGDGYHAQGHQWTQHLLKRLDEVSLVYHPKFLLSAGHLAFLYDLEAGQNLFRRALACAREVKEQLQMAWALALLGYTMLQEPVVALSLVEESLTVFHSLKYQPGIAQALNIRGEIARFCGDDELARQAYEECLAVSQQTRETRRIIFMYNNLSFLALHTNEAERARALSRQGLQLARAINNTLQVATILALLAGAVCGLGQPQQAARLLGASESAMERLGAFHQPNDKREIDSIITIVRTQLDDVTFQTTWSQGRELTLEQAVAQALNE</sequence>
<keyword evidence="3" id="KW-1185">Reference proteome</keyword>
<dbReference type="Gene3D" id="3.40.50.300">
    <property type="entry name" value="P-loop containing nucleotide triphosphate hydrolases"/>
    <property type="match status" value="1"/>
</dbReference>
<dbReference type="PANTHER" id="PTHR47691">
    <property type="entry name" value="REGULATOR-RELATED"/>
    <property type="match status" value="1"/>
</dbReference>
<dbReference type="InterPro" id="IPR011990">
    <property type="entry name" value="TPR-like_helical_dom_sf"/>
</dbReference>
<evidence type="ECO:0000313" key="3">
    <source>
        <dbReference type="Proteomes" id="UP000612362"/>
    </source>
</evidence>
<dbReference type="PRINTS" id="PR00038">
    <property type="entry name" value="HTHLUXR"/>
</dbReference>
<accession>A0A8J3IBU7</accession>
<dbReference type="AlphaFoldDB" id="A0A8J3IBU7"/>
<organism evidence="2 3">
    <name type="scientific">Ktedonospora formicarum</name>
    <dbReference type="NCBI Taxonomy" id="2778364"/>
    <lineage>
        <taxon>Bacteria</taxon>
        <taxon>Bacillati</taxon>
        <taxon>Chloroflexota</taxon>
        <taxon>Ktedonobacteria</taxon>
        <taxon>Ktedonobacterales</taxon>
        <taxon>Ktedonobacteraceae</taxon>
        <taxon>Ktedonospora</taxon>
    </lineage>
</organism>
<dbReference type="InterPro" id="IPR016032">
    <property type="entry name" value="Sig_transdc_resp-reg_C-effctor"/>
</dbReference>
<protein>
    <recommendedName>
        <fullName evidence="1">HTH luxR-type domain-containing protein</fullName>
    </recommendedName>
</protein>
<dbReference type="GO" id="GO:0006355">
    <property type="term" value="P:regulation of DNA-templated transcription"/>
    <property type="evidence" value="ECO:0007669"/>
    <property type="project" value="InterPro"/>
</dbReference>
<dbReference type="InterPro" id="IPR058852">
    <property type="entry name" value="HTH_77"/>
</dbReference>
<dbReference type="InterPro" id="IPR036388">
    <property type="entry name" value="WH-like_DNA-bd_sf"/>
</dbReference>
<dbReference type="Pfam" id="PF13401">
    <property type="entry name" value="AAA_22"/>
    <property type="match status" value="1"/>
</dbReference>
<dbReference type="SUPFAM" id="SSF48452">
    <property type="entry name" value="TPR-like"/>
    <property type="match status" value="1"/>
</dbReference>
<name>A0A8J3IBU7_9CHLR</name>
<dbReference type="GO" id="GO:0003677">
    <property type="term" value="F:DNA binding"/>
    <property type="evidence" value="ECO:0007669"/>
    <property type="project" value="InterPro"/>
</dbReference>
<dbReference type="Gene3D" id="1.10.10.10">
    <property type="entry name" value="Winged helix-like DNA-binding domain superfamily/Winged helix DNA-binding domain"/>
    <property type="match status" value="1"/>
</dbReference>
<dbReference type="PROSITE" id="PS50043">
    <property type="entry name" value="HTH_LUXR_2"/>
    <property type="match status" value="1"/>
</dbReference>
<dbReference type="EMBL" id="BNJF01000010">
    <property type="protein sequence ID" value="GHO51121.1"/>
    <property type="molecule type" value="Genomic_DNA"/>
</dbReference>
<dbReference type="Proteomes" id="UP000612362">
    <property type="component" value="Unassembled WGS sequence"/>
</dbReference>
<dbReference type="InterPro" id="IPR027417">
    <property type="entry name" value="P-loop_NTPase"/>
</dbReference>
<evidence type="ECO:0000313" key="2">
    <source>
        <dbReference type="EMBL" id="GHO51121.1"/>
    </source>
</evidence>
<dbReference type="Gene3D" id="1.25.40.10">
    <property type="entry name" value="Tetratricopeptide repeat domain"/>
    <property type="match status" value="1"/>
</dbReference>
<proteinExistence type="predicted"/>
<dbReference type="SMART" id="SM00421">
    <property type="entry name" value="HTH_LUXR"/>
    <property type="match status" value="1"/>
</dbReference>
<dbReference type="CDD" id="cd06170">
    <property type="entry name" value="LuxR_C_like"/>
    <property type="match status" value="1"/>
</dbReference>
<dbReference type="Pfam" id="PF00196">
    <property type="entry name" value="GerE"/>
    <property type="match status" value="1"/>
</dbReference>
<feature type="domain" description="HTH luxR-type" evidence="1">
    <location>
        <begin position="4"/>
        <end position="69"/>
    </location>
</feature>
<dbReference type="RefSeq" id="WP_220200066.1">
    <property type="nucleotide sequence ID" value="NZ_BNJF01000010.1"/>
</dbReference>